<sequence>MKVDKTLLQEKKDGRLNKKPVVEEHVSLIEEPESIYTDVVTPTTGTAKSIGKAKLDFFAKYNLELDDLVTVGYEGTVVNTGNKYGAISMSMKLVEFDTTYIPPDPDELTDEENFDANLAINQGNHTNYIAGTLELQVKGAAAEKKEWDDKSLDGN</sequence>
<dbReference type="EMBL" id="OV651820">
    <property type="protein sequence ID" value="CAH1114680.1"/>
    <property type="molecule type" value="Genomic_DNA"/>
</dbReference>
<accession>A0A9P0GG46</accession>
<reference evidence="1" key="1">
    <citation type="submission" date="2022-01" db="EMBL/GenBank/DDBJ databases">
        <authorList>
            <person name="King R."/>
        </authorList>
    </citation>
    <scope>NUCLEOTIDE SEQUENCE</scope>
</reference>
<protein>
    <submittedName>
        <fullName evidence="1">Uncharacterized protein</fullName>
    </submittedName>
</protein>
<evidence type="ECO:0000313" key="1">
    <source>
        <dbReference type="EMBL" id="CAH1114680.1"/>
    </source>
</evidence>
<evidence type="ECO:0000313" key="2">
    <source>
        <dbReference type="Proteomes" id="UP001153636"/>
    </source>
</evidence>
<proteinExistence type="predicted"/>
<name>A0A9P0GG46_9CUCU</name>
<organism evidence="1 2">
    <name type="scientific">Psylliodes chrysocephalus</name>
    <dbReference type="NCBI Taxonomy" id="3402493"/>
    <lineage>
        <taxon>Eukaryota</taxon>
        <taxon>Metazoa</taxon>
        <taxon>Ecdysozoa</taxon>
        <taxon>Arthropoda</taxon>
        <taxon>Hexapoda</taxon>
        <taxon>Insecta</taxon>
        <taxon>Pterygota</taxon>
        <taxon>Neoptera</taxon>
        <taxon>Endopterygota</taxon>
        <taxon>Coleoptera</taxon>
        <taxon>Polyphaga</taxon>
        <taxon>Cucujiformia</taxon>
        <taxon>Chrysomeloidea</taxon>
        <taxon>Chrysomelidae</taxon>
        <taxon>Galerucinae</taxon>
        <taxon>Alticini</taxon>
        <taxon>Psylliodes</taxon>
    </lineage>
</organism>
<dbReference type="AlphaFoldDB" id="A0A9P0GG46"/>
<dbReference type="Proteomes" id="UP001153636">
    <property type="component" value="Chromosome 8"/>
</dbReference>
<gene>
    <name evidence="1" type="ORF">PSYICH_LOCUS14287</name>
</gene>
<keyword evidence="2" id="KW-1185">Reference proteome</keyword>
<dbReference type="OrthoDB" id="6781202at2759"/>